<accession>A0A090LTK9</accession>
<name>A0A090LTK9_STRRB</name>
<keyword evidence="2" id="KW-1185">Reference proteome</keyword>
<reference evidence="1 2" key="1">
    <citation type="submission" date="2014-09" db="EMBL/GenBank/DDBJ databases">
        <authorList>
            <person name="Martin A.A."/>
        </authorList>
    </citation>
    <scope>NUCLEOTIDE SEQUENCE</scope>
    <source>
        <strain evidence="2">ED321</strain>
        <strain evidence="1">ED321 Heterogonic</strain>
    </source>
</reference>
<dbReference type="InterPro" id="IPR012340">
    <property type="entry name" value="NA-bd_OB-fold"/>
</dbReference>
<dbReference type="CTD" id="36383937"/>
<sequence length="339" mass="39908">MTSNEEVIEVACCTIKPLSLEPITNGCMKTVIFEMLNFHDTDKERDDFESTVFYISLNEKYYINNILKNNKQKYLLYFNSTKHTAQNIFLNDFNDFTMFNSNCEIFPNDFFYRTMISPQVFLNHWPYRWNFIIKNYCNINNNITKNFHFITSMTEGFSNTSYSVLCQILYKGELINQNKKVIRVWDGTSYNLPKKQIISKTFFKNFMKKFDLIINSKIINIDFTETKPISTETSTLPIDIIIDLGDHYTDELFDNIEIGDFLFINNVKKTFKYNSNVFEISIEETNSPTFYSIYKSRTHPSLTKEFNALLLCSQNYNLYIDGNNITYPISNIGNNTNNN</sequence>
<organism evidence="1">
    <name type="scientific">Strongyloides ratti</name>
    <name type="common">Parasitic roundworm</name>
    <dbReference type="NCBI Taxonomy" id="34506"/>
    <lineage>
        <taxon>Eukaryota</taxon>
        <taxon>Metazoa</taxon>
        <taxon>Ecdysozoa</taxon>
        <taxon>Nematoda</taxon>
        <taxon>Chromadorea</taxon>
        <taxon>Rhabditida</taxon>
        <taxon>Tylenchina</taxon>
        <taxon>Panagrolaimomorpha</taxon>
        <taxon>Strongyloidoidea</taxon>
        <taxon>Strongyloididae</taxon>
        <taxon>Strongyloides</taxon>
    </lineage>
</organism>
<dbReference type="Proteomes" id="UP000035682">
    <property type="component" value="Unplaced"/>
</dbReference>
<evidence type="ECO:0000313" key="3">
    <source>
        <dbReference type="WBParaSite" id="SRAE_X000088100.1"/>
    </source>
</evidence>
<dbReference type="WormBase" id="SRAE_X000088100">
    <property type="protein sequence ID" value="SRP08018"/>
    <property type="gene ID" value="WBGene00266443"/>
</dbReference>
<evidence type="ECO:0000313" key="2">
    <source>
        <dbReference type="Proteomes" id="UP000035682"/>
    </source>
</evidence>
<dbReference type="GeneID" id="36383937"/>
<dbReference type="Gene3D" id="2.40.50.140">
    <property type="entry name" value="Nucleic acid-binding proteins"/>
    <property type="match status" value="1"/>
</dbReference>
<dbReference type="EMBL" id="LN609530">
    <property type="protein sequence ID" value="CEF71557.1"/>
    <property type="molecule type" value="Genomic_DNA"/>
</dbReference>
<gene>
    <name evidence="1 3 4" type="ORF">SRAE_X000088100</name>
</gene>
<dbReference type="WBParaSite" id="SRAE_X000088100.1">
    <property type="protein sequence ID" value="SRAE_X000088100.1"/>
    <property type="gene ID" value="WBGene00266443"/>
</dbReference>
<proteinExistence type="predicted"/>
<dbReference type="RefSeq" id="XP_024510753.1">
    <property type="nucleotide sequence ID" value="XM_024645279.1"/>
</dbReference>
<dbReference type="AlphaFoldDB" id="A0A090LTK9"/>
<evidence type="ECO:0000313" key="4">
    <source>
        <dbReference type="WormBase" id="SRAE_X000088100"/>
    </source>
</evidence>
<evidence type="ECO:0000313" key="1">
    <source>
        <dbReference type="EMBL" id="CEF71557.1"/>
    </source>
</evidence>
<protein>
    <submittedName>
        <fullName evidence="3">Protection of telomeres protein 1 ssDNA-binding domain-containing protein</fullName>
    </submittedName>
</protein>
<reference evidence="3" key="2">
    <citation type="submission" date="2020-12" db="UniProtKB">
        <authorList>
            <consortium name="WormBaseParasite"/>
        </authorList>
    </citation>
    <scope>IDENTIFICATION</scope>
</reference>